<dbReference type="Pfam" id="PF00805">
    <property type="entry name" value="Pentapeptide"/>
    <property type="match status" value="3"/>
</dbReference>
<keyword evidence="1" id="KW-0472">Membrane</keyword>
<dbReference type="PANTHER" id="PTHR14136:SF17">
    <property type="entry name" value="BTB_POZ DOMAIN-CONTAINING PROTEIN KCTD9"/>
    <property type="match status" value="1"/>
</dbReference>
<keyword evidence="3" id="KW-1185">Reference proteome</keyword>
<keyword evidence="1" id="KW-0812">Transmembrane</keyword>
<feature type="transmembrane region" description="Helical" evidence="1">
    <location>
        <begin position="669"/>
        <end position="697"/>
    </location>
</feature>
<dbReference type="RefSeq" id="WP_052325731.1">
    <property type="nucleotide sequence ID" value="NZ_JTCM02000052.1"/>
</dbReference>
<proteinExistence type="predicted"/>
<feature type="transmembrane region" description="Helical" evidence="1">
    <location>
        <begin position="547"/>
        <end position="566"/>
    </location>
</feature>
<feature type="transmembrane region" description="Helical" evidence="1">
    <location>
        <begin position="310"/>
        <end position="333"/>
    </location>
</feature>
<feature type="transmembrane region" description="Helical" evidence="1">
    <location>
        <begin position="481"/>
        <end position="502"/>
    </location>
</feature>
<dbReference type="InterPro" id="IPR001646">
    <property type="entry name" value="5peptide_repeat"/>
</dbReference>
<accession>A0A846HD55</accession>
<dbReference type="PANTHER" id="PTHR14136">
    <property type="entry name" value="BTB_POZ DOMAIN-CONTAINING PROTEIN KCTD9"/>
    <property type="match status" value="1"/>
</dbReference>
<comment type="caution">
    <text evidence="2">The sequence shown here is derived from an EMBL/GenBank/DDBJ whole genome shotgun (WGS) entry which is preliminary data.</text>
</comment>
<feature type="transmembrane region" description="Helical" evidence="1">
    <location>
        <begin position="578"/>
        <end position="599"/>
    </location>
</feature>
<dbReference type="InterPro" id="IPR051082">
    <property type="entry name" value="Pentapeptide-BTB/POZ_domain"/>
</dbReference>
<feature type="transmembrane region" description="Helical" evidence="1">
    <location>
        <begin position="638"/>
        <end position="657"/>
    </location>
</feature>
<dbReference type="Gene3D" id="2.160.20.80">
    <property type="entry name" value="E3 ubiquitin-protein ligase SopA"/>
    <property type="match status" value="3"/>
</dbReference>
<dbReference type="AlphaFoldDB" id="A0A846HD55"/>
<evidence type="ECO:0008006" key="4">
    <source>
        <dbReference type="Google" id="ProtNLM"/>
    </source>
</evidence>
<feature type="transmembrane region" description="Helical" evidence="1">
    <location>
        <begin position="704"/>
        <end position="727"/>
    </location>
</feature>
<gene>
    <name evidence="2" type="ORF">PI95_020600</name>
</gene>
<evidence type="ECO:0000256" key="1">
    <source>
        <dbReference type="SAM" id="Phobius"/>
    </source>
</evidence>
<dbReference type="EMBL" id="JTCM02000052">
    <property type="protein sequence ID" value="NEU74888.1"/>
    <property type="molecule type" value="Genomic_DNA"/>
</dbReference>
<feature type="transmembrane region" description="Helical" evidence="1">
    <location>
        <begin position="385"/>
        <end position="406"/>
    </location>
</feature>
<evidence type="ECO:0000313" key="3">
    <source>
        <dbReference type="Proteomes" id="UP000031549"/>
    </source>
</evidence>
<protein>
    <recommendedName>
        <fullName evidence="4">Pentapeptide repeat-containing protein</fullName>
    </recommendedName>
</protein>
<feature type="transmembrane region" description="Helical" evidence="1">
    <location>
        <begin position="523"/>
        <end position="541"/>
    </location>
</feature>
<feature type="transmembrane region" description="Helical" evidence="1">
    <location>
        <begin position="353"/>
        <end position="373"/>
    </location>
</feature>
<dbReference type="Proteomes" id="UP000031549">
    <property type="component" value="Unassembled WGS sequence"/>
</dbReference>
<reference evidence="2 3" key="1">
    <citation type="journal article" date="2015" name="Genome Announc.">
        <title>Draft Genome Sequence of Cyanobacterium Hassallia byssoidea Strain VB512170, Isolated from Monuments in India.</title>
        <authorList>
            <person name="Singh D."/>
            <person name="Chandrababunaidu M.M."/>
            <person name="Panda A."/>
            <person name="Sen D."/>
            <person name="Bhattacharyya S."/>
            <person name="Adhikary S.P."/>
            <person name="Tripathy S."/>
        </authorList>
    </citation>
    <scope>NUCLEOTIDE SEQUENCE [LARGE SCALE GENOMIC DNA]</scope>
    <source>
        <strain evidence="2 3">VB512170</strain>
    </source>
</reference>
<feature type="transmembrane region" description="Helical" evidence="1">
    <location>
        <begin position="447"/>
        <end position="469"/>
    </location>
</feature>
<sequence>MKPTVAIRRIDSFEKRFGKPHLYLAYHAAFPLALTPQLLYSLWANFQQDIHGELLNIPWESVADLLLSSLCQEVGHELYEIDSAVRNELLRRLKADKKFCDDDFHQDRILQLSDFLVEYVDRQLHSNDIDVRDFAEAQQWTALAYAKPGKAVEQIAQAFNKLQLDVLEVDSTQNTEILRLSSLIESFAETLEEAKLEPLLLYARGMASFSRGDLQEAIEQLSKISESGTIEIAGQEFPIPESLKENLGKPSLPPKQDFSGQNLRGKSFKNRDLTQANFSYADLRGANFVNAKLVGANFSYAKTGLQPRGAFGLMFCCFLLLFLSSATVSLLGAGWGESLNSLIRENYRNYNNTFISTSVVSLLIFAVSSIANIRKGWRLCLQTSLMITLLLAPAALLIGLLFNFPIKTLRLPDESDNAIAWAIVLIIIVIVFTFNCFWTVRKGVNTAWVAVALALMGIALPTLMLASVSSSSKNSLQSMPIEVSLLVVAIALGLGFAFTRFYENSRKNQLETNIRLHFWGKFRWIRFHLVLTAIIFAIALVAGKSHITIFLAFIAIALYLALALAFEAALPEITLVKMSVTLVVFVGIIVAIALGFSWIGLSSSTNQLTSLLISTLLIALIMAIFLMLAGVANLRSAIATIISIPVLFALLFTLGFINNFSTDSLPYFIYIAAFLITALAVTWATAVIIAVSIALTWAESGNQIIALFWSVSVVITSMLLIVGFLATSGASNLPIASSIVTSLATIQLSAYIGLQAISGNVKFTSVRNCALAFASAGGTNFAKSDLTNVEFTQATLKAANFRQAKINGTRWFGAKRLNRACGDSYLQYPLVQQLLVTNNGQNQKFDNLDLRGINLRGANLVDASFINTDLSEADLQGANLSRAKLLHTKLRKTNLAIAQLTGAYIYKCELTPETKLVGVECDYIYTQIPTKNNPDPGRKPELNGRIFKPGELAKVLISLYSTTTNRPENN</sequence>
<dbReference type="SUPFAM" id="SSF141571">
    <property type="entry name" value="Pentapeptide repeat-like"/>
    <property type="match status" value="2"/>
</dbReference>
<feature type="transmembrane region" description="Helical" evidence="1">
    <location>
        <begin position="418"/>
        <end position="440"/>
    </location>
</feature>
<evidence type="ECO:0000313" key="2">
    <source>
        <dbReference type="EMBL" id="NEU74888.1"/>
    </source>
</evidence>
<feature type="transmembrane region" description="Helical" evidence="1">
    <location>
        <begin position="611"/>
        <end position="631"/>
    </location>
</feature>
<name>A0A846HD55_9CYAN</name>
<keyword evidence="1" id="KW-1133">Transmembrane helix</keyword>
<organism evidence="2 3">
    <name type="scientific">Hassallia byssoidea VB512170</name>
    <dbReference type="NCBI Taxonomy" id="1304833"/>
    <lineage>
        <taxon>Bacteria</taxon>
        <taxon>Bacillati</taxon>
        <taxon>Cyanobacteriota</taxon>
        <taxon>Cyanophyceae</taxon>
        <taxon>Nostocales</taxon>
        <taxon>Tolypothrichaceae</taxon>
        <taxon>Hassallia</taxon>
    </lineage>
</organism>